<sequence>MACRSRMEVAKIELRFEDFVVELEEFPGLISRPADWKRILDSNKFGLFGAFESAFVTPADIQVFTSEVKCKLLGRSKGKTIKHFTTTAKEACNAFEEAQLNSYCCDEGKNGTALGAIVSSVHGETVQPKPKRRYHFVER</sequence>
<reference evidence="1 2" key="1">
    <citation type="journal article" date="2020" name="IScience">
        <title>Genome Sequencing of the Endangered Kingdonia uniflora (Circaeasteraceae, Ranunculales) Reveals Potential Mechanisms of Evolutionary Specialization.</title>
        <authorList>
            <person name="Sun Y."/>
            <person name="Deng T."/>
            <person name="Zhang A."/>
            <person name="Moore M.J."/>
            <person name="Landis J.B."/>
            <person name="Lin N."/>
            <person name="Zhang H."/>
            <person name="Zhang X."/>
            <person name="Huang J."/>
            <person name="Zhang X."/>
            <person name="Sun H."/>
            <person name="Wang H."/>
        </authorList>
    </citation>
    <scope>NUCLEOTIDE SEQUENCE [LARGE SCALE GENOMIC DNA]</scope>
    <source>
        <strain evidence="1">TB1705</strain>
        <tissue evidence="1">Leaf</tissue>
    </source>
</reference>
<organism evidence="1 2">
    <name type="scientific">Kingdonia uniflora</name>
    <dbReference type="NCBI Taxonomy" id="39325"/>
    <lineage>
        <taxon>Eukaryota</taxon>
        <taxon>Viridiplantae</taxon>
        <taxon>Streptophyta</taxon>
        <taxon>Embryophyta</taxon>
        <taxon>Tracheophyta</taxon>
        <taxon>Spermatophyta</taxon>
        <taxon>Magnoliopsida</taxon>
        <taxon>Ranunculales</taxon>
        <taxon>Circaeasteraceae</taxon>
        <taxon>Kingdonia</taxon>
    </lineage>
</organism>
<evidence type="ECO:0000313" key="2">
    <source>
        <dbReference type="Proteomes" id="UP000541444"/>
    </source>
</evidence>
<evidence type="ECO:0000313" key="1">
    <source>
        <dbReference type="EMBL" id="KAF6141898.1"/>
    </source>
</evidence>
<protein>
    <submittedName>
        <fullName evidence="1">Uncharacterized protein</fullName>
    </submittedName>
</protein>
<dbReference type="AlphaFoldDB" id="A0A7J7LH70"/>
<dbReference type="EMBL" id="JACGCM010002284">
    <property type="protein sequence ID" value="KAF6141898.1"/>
    <property type="molecule type" value="Genomic_DNA"/>
</dbReference>
<dbReference type="OrthoDB" id="62853at2759"/>
<keyword evidence="2" id="KW-1185">Reference proteome</keyword>
<dbReference type="Proteomes" id="UP000541444">
    <property type="component" value="Unassembled WGS sequence"/>
</dbReference>
<comment type="caution">
    <text evidence="1">The sequence shown here is derived from an EMBL/GenBank/DDBJ whole genome shotgun (WGS) entry which is preliminary data.</text>
</comment>
<proteinExistence type="predicted"/>
<accession>A0A7J7LH70</accession>
<name>A0A7J7LH70_9MAGN</name>
<gene>
    <name evidence="1" type="ORF">GIB67_037866</name>
</gene>